<dbReference type="Proteomes" id="UP000254571">
    <property type="component" value="Unassembled WGS sequence"/>
</dbReference>
<dbReference type="AlphaFoldDB" id="A0A7H4P5Z6"/>
<protein>
    <submittedName>
        <fullName evidence="1">Uncharacterized protein</fullName>
    </submittedName>
</protein>
<organism evidence="1 2">
    <name type="scientific">Klebsiella grimontii</name>
    <dbReference type="NCBI Taxonomy" id="2058152"/>
    <lineage>
        <taxon>Bacteria</taxon>
        <taxon>Pseudomonadati</taxon>
        <taxon>Pseudomonadota</taxon>
        <taxon>Gammaproteobacteria</taxon>
        <taxon>Enterobacterales</taxon>
        <taxon>Enterobacteriaceae</taxon>
        <taxon>Klebsiella/Raoultella group</taxon>
        <taxon>Klebsiella</taxon>
    </lineage>
</organism>
<reference evidence="1 2" key="1">
    <citation type="submission" date="2018-06" db="EMBL/GenBank/DDBJ databases">
        <authorList>
            <consortium name="Pathogen Informatics"/>
            <person name="Doyle S."/>
        </authorList>
    </citation>
    <scope>NUCLEOTIDE SEQUENCE [LARGE SCALE GENOMIC DNA]</scope>
    <source>
        <strain evidence="1 2">NCTC9149</strain>
    </source>
</reference>
<accession>A0A7H4P5Z6</accession>
<dbReference type="EMBL" id="UGMX01000002">
    <property type="protein sequence ID" value="STW07861.1"/>
    <property type="molecule type" value="Genomic_DNA"/>
</dbReference>
<proteinExistence type="predicted"/>
<comment type="caution">
    <text evidence="1">The sequence shown here is derived from an EMBL/GenBank/DDBJ whole genome shotgun (WGS) entry which is preliminary data.</text>
</comment>
<evidence type="ECO:0000313" key="2">
    <source>
        <dbReference type="Proteomes" id="UP000254571"/>
    </source>
</evidence>
<evidence type="ECO:0000313" key="1">
    <source>
        <dbReference type="EMBL" id="STW07861.1"/>
    </source>
</evidence>
<sequence length="92" mass="10637">MPSKLKRRRWRSMREDLAWYKAEADDWKAIALEHANELSVLRRHSLHVPLPVLIPVEIVHQLNAGKHKDHPLCKTCIDGLRSGCSSCAYNIR</sequence>
<gene>
    <name evidence="1" type="ORF">NCTC9149_04298</name>
</gene>
<name>A0A7H4P5Z6_9ENTR</name>